<protein>
    <submittedName>
        <fullName evidence="2">Uncharacterized protein</fullName>
    </submittedName>
</protein>
<sequence>SYHPFPPLPIPWWPPLTSISIPCGCSTSSGRPFLSSPPPARGLTCSPHCLLSPARSRTPHPLPPHHRPAHPLPLPTTLRRRLLSPHNLALPLTPSVFPRSTLPSPYTCPSADPDAS</sequence>
<keyword evidence="3" id="KW-1185">Reference proteome</keyword>
<reference evidence="2" key="2">
    <citation type="submission" date="2018-03" db="EMBL/GenBank/DDBJ databases">
        <title>The Triticum urartu genome reveals the dynamic nature of wheat genome evolution.</title>
        <authorList>
            <person name="Ling H."/>
            <person name="Ma B."/>
            <person name="Shi X."/>
            <person name="Liu H."/>
            <person name="Dong L."/>
            <person name="Sun H."/>
            <person name="Cao Y."/>
            <person name="Gao Q."/>
            <person name="Zheng S."/>
            <person name="Li Y."/>
            <person name="Yu Y."/>
            <person name="Du H."/>
            <person name="Qi M."/>
            <person name="Li Y."/>
            <person name="Yu H."/>
            <person name="Cui Y."/>
            <person name="Wang N."/>
            <person name="Chen C."/>
            <person name="Wu H."/>
            <person name="Zhao Y."/>
            <person name="Zhang J."/>
            <person name="Li Y."/>
            <person name="Zhou W."/>
            <person name="Zhang B."/>
            <person name="Hu W."/>
            <person name="Eijk M."/>
            <person name="Tang J."/>
            <person name="Witsenboer H."/>
            <person name="Zhao S."/>
            <person name="Li Z."/>
            <person name="Zhang A."/>
            <person name="Wang D."/>
            <person name="Liang C."/>
        </authorList>
    </citation>
    <scope>NUCLEOTIDE SEQUENCE [LARGE SCALE GENOMIC DNA]</scope>
    <source>
        <strain evidence="2">cv. G1812</strain>
    </source>
</reference>
<evidence type="ECO:0000313" key="2">
    <source>
        <dbReference type="EnsemblPlants" id="TuG1812G0200002196.01.T01.cds280515"/>
    </source>
</evidence>
<dbReference type="EnsemblPlants" id="TuG1812G0200002196.01.T02">
    <property type="protein sequence ID" value="TuG1812G0200002196.01.T02.cds280515"/>
    <property type="gene ID" value="TuG1812G0200002196.01"/>
</dbReference>
<dbReference type="Proteomes" id="UP000015106">
    <property type="component" value="Chromosome 2"/>
</dbReference>
<proteinExistence type="predicted"/>
<dbReference type="AlphaFoldDB" id="A0A8R7TFW9"/>
<organism evidence="2 3">
    <name type="scientific">Triticum urartu</name>
    <name type="common">Red wild einkorn</name>
    <name type="synonym">Crithodium urartu</name>
    <dbReference type="NCBI Taxonomy" id="4572"/>
    <lineage>
        <taxon>Eukaryota</taxon>
        <taxon>Viridiplantae</taxon>
        <taxon>Streptophyta</taxon>
        <taxon>Embryophyta</taxon>
        <taxon>Tracheophyta</taxon>
        <taxon>Spermatophyta</taxon>
        <taxon>Magnoliopsida</taxon>
        <taxon>Liliopsida</taxon>
        <taxon>Poales</taxon>
        <taxon>Poaceae</taxon>
        <taxon>BOP clade</taxon>
        <taxon>Pooideae</taxon>
        <taxon>Triticodae</taxon>
        <taxon>Triticeae</taxon>
        <taxon>Triticinae</taxon>
        <taxon>Triticum</taxon>
    </lineage>
</organism>
<name>A0A8R7TFW9_TRIUA</name>
<reference evidence="2" key="3">
    <citation type="submission" date="2022-06" db="UniProtKB">
        <authorList>
            <consortium name="EnsemblPlants"/>
        </authorList>
    </citation>
    <scope>IDENTIFICATION</scope>
</reference>
<feature type="region of interest" description="Disordered" evidence="1">
    <location>
        <begin position="93"/>
        <end position="116"/>
    </location>
</feature>
<evidence type="ECO:0000313" key="3">
    <source>
        <dbReference type="Proteomes" id="UP000015106"/>
    </source>
</evidence>
<dbReference type="Gramene" id="TuG1812G0200002196.01.T01">
    <property type="protein sequence ID" value="TuG1812G0200002196.01.T01.cds280515"/>
    <property type="gene ID" value="TuG1812G0200002196.01"/>
</dbReference>
<accession>A0A8R7TFW9</accession>
<dbReference type="EnsemblPlants" id="TuG1812G0200002196.01.T01">
    <property type="protein sequence ID" value="TuG1812G0200002196.01.T01.cds280515"/>
    <property type="gene ID" value="TuG1812G0200002196.01"/>
</dbReference>
<reference evidence="3" key="1">
    <citation type="journal article" date="2013" name="Nature">
        <title>Draft genome of the wheat A-genome progenitor Triticum urartu.</title>
        <authorList>
            <person name="Ling H.Q."/>
            <person name="Zhao S."/>
            <person name="Liu D."/>
            <person name="Wang J."/>
            <person name="Sun H."/>
            <person name="Zhang C."/>
            <person name="Fan H."/>
            <person name="Li D."/>
            <person name="Dong L."/>
            <person name="Tao Y."/>
            <person name="Gao C."/>
            <person name="Wu H."/>
            <person name="Li Y."/>
            <person name="Cui Y."/>
            <person name="Guo X."/>
            <person name="Zheng S."/>
            <person name="Wang B."/>
            <person name="Yu K."/>
            <person name="Liang Q."/>
            <person name="Yang W."/>
            <person name="Lou X."/>
            <person name="Chen J."/>
            <person name="Feng M."/>
            <person name="Jian J."/>
            <person name="Zhang X."/>
            <person name="Luo G."/>
            <person name="Jiang Y."/>
            <person name="Liu J."/>
            <person name="Wang Z."/>
            <person name="Sha Y."/>
            <person name="Zhang B."/>
            <person name="Wu H."/>
            <person name="Tang D."/>
            <person name="Shen Q."/>
            <person name="Xue P."/>
            <person name="Zou S."/>
            <person name="Wang X."/>
            <person name="Liu X."/>
            <person name="Wang F."/>
            <person name="Yang Y."/>
            <person name="An X."/>
            <person name="Dong Z."/>
            <person name="Zhang K."/>
            <person name="Zhang X."/>
            <person name="Luo M.C."/>
            <person name="Dvorak J."/>
            <person name="Tong Y."/>
            <person name="Wang J."/>
            <person name="Yang H."/>
            <person name="Li Z."/>
            <person name="Wang D."/>
            <person name="Zhang A."/>
            <person name="Wang J."/>
        </authorList>
    </citation>
    <scope>NUCLEOTIDE SEQUENCE</scope>
    <source>
        <strain evidence="3">cv. G1812</strain>
    </source>
</reference>
<dbReference type="Gramene" id="TuG1812G0200002196.01.T02">
    <property type="protein sequence ID" value="TuG1812G0200002196.01.T02.cds280515"/>
    <property type="gene ID" value="TuG1812G0200002196.01"/>
</dbReference>
<evidence type="ECO:0000256" key="1">
    <source>
        <dbReference type="SAM" id="MobiDB-lite"/>
    </source>
</evidence>